<dbReference type="KEGG" id="soy:115882463"/>
<evidence type="ECO:0000256" key="5">
    <source>
        <dbReference type="RuleBase" id="RU363107"/>
    </source>
</evidence>
<evidence type="ECO:0000313" key="6">
    <source>
        <dbReference type="Proteomes" id="UP000504635"/>
    </source>
</evidence>
<keyword evidence="3 5" id="KW-1133">Transmembrane helix</keyword>
<dbReference type="InParanoid" id="A0A6J2XY57"/>
<evidence type="ECO:0000313" key="7">
    <source>
        <dbReference type="RefSeq" id="XP_030756392.1"/>
    </source>
</evidence>
<feature type="transmembrane region" description="Helical" evidence="5">
    <location>
        <begin position="46"/>
        <end position="64"/>
    </location>
</feature>
<evidence type="ECO:0000256" key="1">
    <source>
        <dbReference type="ARBA" id="ARBA00004141"/>
    </source>
</evidence>
<protein>
    <recommendedName>
        <fullName evidence="5">PRA1 family protein</fullName>
    </recommendedName>
</protein>
<dbReference type="RefSeq" id="XP_030756392.1">
    <property type="nucleotide sequence ID" value="XM_030900532.1"/>
</dbReference>
<dbReference type="GeneID" id="115882463"/>
<dbReference type="Proteomes" id="UP000504635">
    <property type="component" value="Unplaced"/>
</dbReference>
<dbReference type="PANTHER" id="PTHR12859">
    <property type="entry name" value="PRA1 PROTEIN"/>
    <property type="match status" value="1"/>
</dbReference>
<accession>A0A6J2XY57</accession>
<dbReference type="OrthoDB" id="18213at2759"/>
<feature type="transmembrane region" description="Helical" evidence="5">
    <location>
        <begin position="70"/>
        <end position="89"/>
    </location>
</feature>
<gene>
    <name evidence="7" type="primary">LOC115882463</name>
</gene>
<evidence type="ECO:0000256" key="2">
    <source>
        <dbReference type="ARBA" id="ARBA00022692"/>
    </source>
</evidence>
<feature type="transmembrane region" description="Helical" evidence="5">
    <location>
        <begin position="126"/>
        <end position="145"/>
    </location>
</feature>
<dbReference type="AlphaFoldDB" id="A0A6J2XY57"/>
<name>A0A6J2XY57_SITOR</name>
<organism evidence="6 7">
    <name type="scientific">Sitophilus oryzae</name>
    <name type="common">Rice weevil</name>
    <name type="synonym">Curculio oryzae</name>
    <dbReference type="NCBI Taxonomy" id="7048"/>
    <lineage>
        <taxon>Eukaryota</taxon>
        <taxon>Metazoa</taxon>
        <taxon>Ecdysozoa</taxon>
        <taxon>Arthropoda</taxon>
        <taxon>Hexapoda</taxon>
        <taxon>Insecta</taxon>
        <taxon>Pterygota</taxon>
        <taxon>Neoptera</taxon>
        <taxon>Endopterygota</taxon>
        <taxon>Coleoptera</taxon>
        <taxon>Polyphaga</taxon>
        <taxon>Cucujiformia</taxon>
        <taxon>Curculionidae</taxon>
        <taxon>Dryophthorinae</taxon>
        <taxon>Sitophilus</taxon>
    </lineage>
</organism>
<proteinExistence type="inferred from homology"/>
<keyword evidence="4 5" id="KW-0472">Membrane</keyword>
<dbReference type="Pfam" id="PF03208">
    <property type="entry name" value="PRA1"/>
    <property type="match status" value="1"/>
</dbReference>
<dbReference type="GO" id="GO:0016020">
    <property type="term" value="C:membrane"/>
    <property type="evidence" value="ECO:0007669"/>
    <property type="project" value="UniProtKB-SubCell"/>
</dbReference>
<feature type="transmembrane region" description="Helical" evidence="5">
    <location>
        <begin position="101"/>
        <end position="120"/>
    </location>
</feature>
<evidence type="ECO:0000256" key="3">
    <source>
        <dbReference type="ARBA" id="ARBA00022989"/>
    </source>
</evidence>
<comment type="similarity">
    <text evidence="5">Belongs to the PRA1 family.</text>
</comment>
<comment type="subcellular location">
    <subcellularLocation>
        <location evidence="1 5">Membrane</location>
        <topology evidence="1 5">Multi-pass membrane protein</topology>
    </subcellularLocation>
</comment>
<keyword evidence="2 5" id="KW-0812">Transmembrane</keyword>
<evidence type="ECO:0000256" key="4">
    <source>
        <dbReference type="ARBA" id="ARBA00023136"/>
    </source>
</evidence>
<sequence length="178" mass="20093">MSKKSGLDIELAPLRSLDDFLLQGAVFQLPNYRDLGKWAFRVTNNLLYYQTNYFLLGLVMFVIVGIIHPVKVICGGLVMLLSFGTFIYINSEKEYAAQLKVKHPILSLLTIFVTLCIVAYMFQSVLVFSLGILLPVAVTFIHASLRLRNIKNKLANQVEGLGLKKTPMGLFLDEMLYE</sequence>
<dbReference type="PANTHER" id="PTHR12859:SF0">
    <property type="entry name" value="PRA1 FAMILY PROTEIN"/>
    <property type="match status" value="1"/>
</dbReference>
<dbReference type="InterPro" id="IPR004895">
    <property type="entry name" value="Prenylated_rab_accept_PRA1"/>
</dbReference>
<reference evidence="7" key="1">
    <citation type="submission" date="2025-08" db="UniProtKB">
        <authorList>
            <consortium name="RefSeq"/>
        </authorList>
    </citation>
    <scope>IDENTIFICATION</scope>
    <source>
        <tissue evidence="7">Gonads</tissue>
    </source>
</reference>
<keyword evidence="6" id="KW-1185">Reference proteome</keyword>
<dbReference type="FunCoup" id="A0A6J2XY57">
    <property type="interactions" value="819"/>
</dbReference>